<accession>A0A8S3ZQD8</accession>
<comment type="caution">
    <text evidence="3">The sequence shown here is derived from an EMBL/GenBank/DDBJ whole genome shotgun (WGS) entry which is preliminary data.</text>
</comment>
<reference evidence="3" key="1">
    <citation type="submission" date="2021-04" db="EMBL/GenBank/DDBJ databases">
        <authorList>
            <consortium name="Molecular Ecology Group"/>
        </authorList>
    </citation>
    <scope>NUCLEOTIDE SEQUENCE</scope>
</reference>
<dbReference type="AlphaFoldDB" id="A0A8S3ZQD8"/>
<dbReference type="InterPro" id="IPR036390">
    <property type="entry name" value="WH_DNA-bd_sf"/>
</dbReference>
<dbReference type="InterPro" id="IPR013217">
    <property type="entry name" value="Methyltransf_12"/>
</dbReference>
<protein>
    <submittedName>
        <fullName evidence="3">Uncharacterized protein</fullName>
    </submittedName>
</protein>
<dbReference type="SUPFAM" id="SSF53335">
    <property type="entry name" value="S-adenosyl-L-methionine-dependent methyltransferases"/>
    <property type="match status" value="1"/>
</dbReference>
<dbReference type="Proteomes" id="UP000678393">
    <property type="component" value="Unassembled WGS sequence"/>
</dbReference>
<dbReference type="Pfam" id="PF21320">
    <property type="entry name" value="WHD_Rv2258c"/>
    <property type="match status" value="1"/>
</dbReference>
<organism evidence="3 4">
    <name type="scientific">Candidula unifasciata</name>
    <dbReference type="NCBI Taxonomy" id="100452"/>
    <lineage>
        <taxon>Eukaryota</taxon>
        <taxon>Metazoa</taxon>
        <taxon>Spiralia</taxon>
        <taxon>Lophotrochozoa</taxon>
        <taxon>Mollusca</taxon>
        <taxon>Gastropoda</taxon>
        <taxon>Heterobranchia</taxon>
        <taxon>Euthyneura</taxon>
        <taxon>Panpulmonata</taxon>
        <taxon>Eupulmonata</taxon>
        <taxon>Stylommatophora</taxon>
        <taxon>Helicina</taxon>
        <taxon>Helicoidea</taxon>
        <taxon>Geomitridae</taxon>
        <taxon>Candidula</taxon>
    </lineage>
</organism>
<dbReference type="Gene3D" id="3.40.50.150">
    <property type="entry name" value="Vaccinia Virus protein VP39"/>
    <property type="match status" value="1"/>
</dbReference>
<evidence type="ECO:0000259" key="2">
    <source>
        <dbReference type="Pfam" id="PF21320"/>
    </source>
</evidence>
<evidence type="ECO:0000259" key="1">
    <source>
        <dbReference type="Pfam" id="PF08242"/>
    </source>
</evidence>
<name>A0A8S3ZQD8_9EUPU</name>
<feature type="domain" description="S-adenosylmethionine-dependent methyltransferase Rv2258c-like winged HTH" evidence="2">
    <location>
        <begin position="26"/>
        <end position="76"/>
    </location>
</feature>
<evidence type="ECO:0000313" key="4">
    <source>
        <dbReference type="Proteomes" id="UP000678393"/>
    </source>
</evidence>
<evidence type="ECO:0000313" key="3">
    <source>
        <dbReference type="EMBL" id="CAG5131723.1"/>
    </source>
</evidence>
<dbReference type="SUPFAM" id="SSF46785">
    <property type="entry name" value="Winged helix' DNA-binding domain"/>
    <property type="match status" value="1"/>
</dbReference>
<proteinExistence type="predicted"/>
<dbReference type="CDD" id="cd02440">
    <property type="entry name" value="AdoMet_MTases"/>
    <property type="match status" value="1"/>
</dbReference>
<dbReference type="InterPro" id="IPR053173">
    <property type="entry name" value="SAM-binding_MTase"/>
</dbReference>
<dbReference type="OrthoDB" id="506498at2759"/>
<dbReference type="Pfam" id="PF08242">
    <property type="entry name" value="Methyltransf_12"/>
    <property type="match status" value="1"/>
</dbReference>
<gene>
    <name evidence="3" type="ORF">CUNI_LOCUS17281</name>
</gene>
<dbReference type="EMBL" id="CAJHNH020004824">
    <property type="protein sequence ID" value="CAG5131723.1"/>
    <property type="molecule type" value="Genomic_DNA"/>
</dbReference>
<feature type="domain" description="Methyltransferase type 12" evidence="1">
    <location>
        <begin position="167"/>
        <end position="262"/>
    </location>
</feature>
<dbReference type="InterPro" id="IPR048711">
    <property type="entry name" value="WHD_Rv2258c"/>
</dbReference>
<keyword evidence="4" id="KW-1185">Reference proteome</keyword>
<dbReference type="PANTHER" id="PTHR45128:SF1">
    <property type="entry name" value="S-ADENOSYLMETHIONINE-DEPENDENT METHYLTRANSFERASE RV2258C"/>
    <property type="match status" value="1"/>
</dbReference>
<dbReference type="PANTHER" id="PTHR45128">
    <property type="entry name" value="METHYLTRANSFERASE TYPE 11"/>
    <property type="match status" value="1"/>
</dbReference>
<sequence length="341" mass="37570">MSSFADKLDLFVNSTFVGFALTLSKDVGILQVLLDARTSLTSDQIADRAGLKERYVRELLGSLATAEVIHVSTSESGCLLYYLEEDEKKLFSGPLKTRISFPVAMIKVYDDLKSCVSKNGPQGYRMSPEFHDVVEEYGPTQFDVYVAAVMESVDGLKAQLDIGIDVMEVGCGRGRMLAKLAQMFPKSSFTASDNVQSLQNWQKTNLSHIPNVEYDMLDLCCPSDLPSKQYDWVYCVNVIHDVPDPLEALKTVRKLTKPGGVFTMIDLATSGSPVGDRGNLFVAFIYTISAFMSVPESFQREDSQAMGACWGKQKAVDLATAAGFTVSVVYLKYPIALFVCK</sequence>
<dbReference type="InterPro" id="IPR029063">
    <property type="entry name" value="SAM-dependent_MTases_sf"/>
</dbReference>